<evidence type="ECO:0000256" key="5">
    <source>
        <dbReference type="ARBA" id="ARBA00022958"/>
    </source>
</evidence>
<dbReference type="GO" id="GO:0052618">
    <property type="term" value="F:coenzyme F420-0:L-glutamate ligase activity"/>
    <property type="evidence" value="ECO:0007669"/>
    <property type="project" value="UniProtKB-EC"/>
</dbReference>
<name>A0A329R2G3_9ACTN</name>
<dbReference type="InterPro" id="IPR002847">
    <property type="entry name" value="F420-0_gamma-glut_ligase-dom"/>
</dbReference>
<evidence type="ECO:0000256" key="3">
    <source>
        <dbReference type="ARBA" id="ARBA00022741"/>
    </source>
</evidence>
<dbReference type="Gene3D" id="3.90.1660.10">
    <property type="entry name" value="CofE-like domain"/>
    <property type="match status" value="1"/>
</dbReference>
<accession>A0A329R2G3</accession>
<dbReference type="GO" id="GO:0046872">
    <property type="term" value="F:metal ion binding"/>
    <property type="evidence" value="ECO:0007669"/>
    <property type="project" value="UniProtKB-KW"/>
</dbReference>
<dbReference type="Gene3D" id="3.30.1330.100">
    <property type="entry name" value="CofE-like"/>
    <property type="match status" value="1"/>
</dbReference>
<dbReference type="PANTHER" id="PTHR47917:SF1">
    <property type="entry name" value="COENZYME F420:L-GLUTAMATE LIGASE"/>
    <property type="match status" value="1"/>
</dbReference>
<dbReference type="InterPro" id="IPR000415">
    <property type="entry name" value="Nitroreductase-like"/>
</dbReference>
<dbReference type="NCBIfam" id="NF009810">
    <property type="entry name" value="PRK13294.1"/>
    <property type="match status" value="1"/>
</dbReference>
<keyword evidence="2" id="KW-0479">Metal-binding</keyword>
<keyword evidence="8" id="KW-0511">Multifunctional enzyme</keyword>
<dbReference type="AlphaFoldDB" id="A0A329R2G3"/>
<sequence length="456" mass="47120">MEAHVNSIPRFDVWGVPGIPEVRPGDDLVGLLAKALEDLERAPGDHTSGDRPAPPQLSDGDVVVVTSKIVSKAEGRITAGTDREAAIDAEAVRTVSEWTSPRGRTRIVETRHGFVMAAAGVDASNVEAGTVALLPVDPDASARRIRDGLRARFGVRVGVILTDTAGRAWRDGVVDMAVGAAGIRALDDLRGQVDQYGNDLGMTVVAVADELASASELVRSKLAGVPVAVVRGLAHVVLPDHVDESGEPDRGASVLVRPSSEDRFRLGTPEAMREAVVSRRTVREFSSAPVEPAIVHRAVAAALTAPVPATGTTDAQSPSTEPPLRVVSVETGAARQALVRALREPGTEEHVSADLVASAPLVMVPCLLEGPAGAQVPDAARMLGAGAAVENLLITLAADGIGATWLLPPGAVESAVPTALALPGGWRPVGVVVAGYPAVAPAEHPGYPVNDVVTVR</sequence>
<dbReference type="SUPFAM" id="SSF55469">
    <property type="entry name" value="FMN-dependent nitroreductase-like"/>
    <property type="match status" value="1"/>
</dbReference>
<evidence type="ECO:0000256" key="8">
    <source>
        <dbReference type="ARBA" id="ARBA00023268"/>
    </source>
</evidence>
<evidence type="ECO:0000313" key="11">
    <source>
        <dbReference type="EMBL" id="RAW18835.1"/>
    </source>
</evidence>
<dbReference type="GO" id="GO:0016491">
    <property type="term" value="F:oxidoreductase activity"/>
    <property type="evidence" value="ECO:0007669"/>
    <property type="project" value="InterPro"/>
</dbReference>
<keyword evidence="4" id="KW-0460">Magnesium</keyword>
<comment type="caution">
    <text evidence="11">The sequence shown here is derived from an EMBL/GenBank/DDBJ whole genome shotgun (WGS) entry which is preliminary data.</text>
</comment>
<dbReference type="Proteomes" id="UP000250462">
    <property type="component" value="Unassembled WGS sequence"/>
</dbReference>
<organism evidence="11 12">
    <name type="scientific">Phytoactinopolyspora halophila</name>
    <dbReference type="NCBI Taxonomy" id="1981511"/>
    <lineage>
        <taxon>Bacteria</taxon>
        <taxon>Bacillati</taxon>
        <taxon>Actinomycetota</taxon>
        <taxon>Actinomycetes</taxon>
        <taxon>Jiangellales</taxon>
        <taxon>Jiangellaceae</taxon>
        <taxon>Phytoactinopolyspora</taxon>
    </lineage>
</organism>
<keyword evidence="1 11" id="KW-0436">Ligase</keyword>
<evidence type="ECO:0000256" key="6">
    <source>
        <dbReference type="ARBA" id="ARBA00023134"/>
    </source>
</evidence>
<gene>
    <name evidence="11" type="ORF">DPM12_01895</name>
</gene>
<dbReference type="OrthoDB" id="9788295at2"/>
<keyword evidence="6" id="KW-0342">GTP-binding</keyword>
<evidence type="ECO:0000256" key="4">
    <source>
        <dbReference type="ARBA" id="ARBA00022842"/>
    </source>
</evidence>
<evidence type="ECO:0000256" key="1">
    <source>
        <dbReference type="ARBA" id="ARBA00022598"/>
    </source>
</evidence>
<dbReference type="EC" id="6.3.2.31" evidence="11"/>
<feature type="domain" description="Nitroreductase" evidence="9">
    <location>
        <begin position="277"/>
        <end position="436"/>
    </location>
</feature>
<keyword evidence="12" id="KW-1185">Reference proteome</keyword>
<feature type="domain" description="Coenzyme F420:L-glutamate ligase-like" evidence="10">
    <location>
        <begin position="19"/>
        <end position="232"/>
    </location>
</feature>
<dbReference type="SUPFAM" id="SSF144010">
    <property type="entry name" value="CofE-like"/>
    <property type="match status" value="1"/>
</dbReference>
<protein>
    <submittedName>
        <fullName evidence="11">Coenzyme F420-0:L-glutamate ligase</fullName>
        <ecNumber evidence="11">6.3.2.31</ecNumber>
    </submittedName>
</protein>
<evidence type="ECO:0000256" key="7">
    <source>
        <dbReference type="ARBA" id="ARBA00023211"/>
    </source>
</evidence>
<proteinExistence type="predicted"/>
<keyword evidence="3" id="KW-0547">Nucleotide-binding</keyword>
<evidence type="ECO:0000259" key="10">
    <source>
        <dbReference type="Pfam" id="PF01996"/>
    </source>
</evidence>
<keyword evidence="7" id="KW-0464">Manganese</keyword>
<dbReference type="InterPro" id="IPR008225">
    <property type="entry name" value="F420-0_g-glutamyl_ligase"/>
</dbReference>
<dbReference type="Gene3D" id="3.40.109.10">
    <property type="entry name" value="NADH Oxidase"/>
    <property type="match status" value="1"/>
</dbReference>
<dbReference type="GO" id="GO:0005525">
    <property type="term" value="F:GTP binding"/>
    <property type="evidence" value="ECO:0007669"/>
    <property type="project" value="UniProtKB-KW"/>
</dbReference>
<evidence type="ECO:0000256" key="2">
    <source>
        <dbReference type="ARBA" id="ARBA00022723"/>
    </source>
</evidence>
<evidence type="ECO:0000313" key="12">
    <source>
        <dbReference type="Proteomes" id="UP000250462"/>
    </source>
</evidence>
<keyword evidence="5" id="KW-0630">Potassium</keyword>
<evidence type="ECO:0000259" key="9">
    <source>
        <dbReference type="Pfam" id="PF00881"/>
    </source>
</evidence>
<dbReference type="PANTHER" id="PTHR47917">
    <property type="match status" value="1"/>
</dbReference>
<dbReference type="Pfam" id="PF00881">
    <property type="entry name" value="Nitroreductase"/>
    <property type="match status" value="1"/>
</dbReference>
<dbReference type="Pfam" id="PF01996">
    <property type="entry name" value="F420_ligase"/>
    <property type="match status" value="1"/>
</dbReference>
<dbReference type="InterPro" id="IPR029479">
    <property type="entry name" value="Nitroreductase"/>
</dbReference>
<dbReference type="EMBL" id="QMIG01000001">
    <property type="protein sequence ID" value="RAW18835.1"/>
    <property type="molecule type" value="Genomic_DNA"/>
</dbReference>
<dbReference type="NCBIfam" id="TIGR01916">
    <property type="entry name" value="F420_cofE"/>
    <property type="match status" value="1"/>
</dbReference>
<reference evidence="11 12" key="1">
    <citation type="submission" date="2018-06" db="EMBL/GenBank/DDBJ databases">
        <title>Phytoactinopolyspora halophila sp. nov., a novel halophilic actinomycete isolated from a saline soil in China.</title>
        <authorList>
            <person name="Tang S.-K."/>
        </authorList>
    </citation>
    <scope>NUCLEOTIDE SEQUENCE [LARGE SCALE GENOMIC DNA]</scope>
    <source>
        <strain evidence="11 12">YIM 96934</strain>
    </source>
</reference>